<evidence type="ECO:0000313" key="2">
    <source>
        <dbReference type="Proteomes" id="UP000070501"/>
    </source>
</evidence>
<gene>
    <name evidence="1" type="ORF">Micbo1qcDRAFT_172438</name>
</gene>
<accession>A0A136JG97</accession>
<dbReference type="EMBL" id="KQ964246">
    <property type="protein sequence ID" value="KXJ96169.1"/>
    <property type="molecule type" value="Genomic_DNA"/>
</dbReference>
<evidence type="ECO:0000313" key="1">
    <source>
        <dbReference type="EMBL" id="KXJ96169.1"/>
    </source>
</evidence>
<organism evidence="1 2">
    <name type="scientific">Microdochium bolleyi</name>
    <dbReference type="NCBI Taxonomy" id="196109"/>
    <lineage>
        <taxon>Eukaryota</taxon>
        <taxon>Fungi</taxon>
        <taxon>Dikarya</taxon>
        <taxon>Ascomycota</taxon>
        <taxon>Pezizomycotina</taxon>
        <taxon>Sordariomycetes</taxon>
        <taxon>Xylariomycetidae</taxon>
        <taxon>Xylariales</taxon>
        <taxon>Microdochiaceae</taxon>
        <taxon>Microdochium</taxon>
    </lineage>
</organism>
<dbReference type="InParanoid" id="A0A136JG97"/>
<dbReference type="AlphaFoldDB" id="A0A136JG97"/>
<dbReference type="Proteomes" id="UP000070501">
    <property type="component" value="Unassembled WGS sequence"/>
</dbReference>
<sequence length="151" mass="16067">MLQGARGVDYAQARGLMCRPRPRCNAPAWEYENDMWGTGRAHLPSKGISIRSTKLVTGRIRVKLVANVATAATESIAINGTTVPIIEKLSGALRYIPGLHPAGAKDGLEVPKFTTASSTTSFGAANRSPPLGHGLLLFGHNVGSKDSTWMQ</sequence>
<reference evidence="2" key="1">
    <citation type="submission" date="2016-02" db="EMBL/GenBank/DDBJ databases">
        <title>Draft genome sequence of Microdochium bolleyi, a fungal endophyte of beachgrass.</title>
        <authorList>
            <consortium name="DOE Joint Genome Institute"/>
            <person name="David A.S."/>
            <person name="May G."/>
            <person name="Haridas S."/>
            <person name="Lim J."/>
            <person name="Wang M."/>
            <person name="Labutti K."/>
            <person name="Lipzen A."/>
            <person name="Barry K."/>
            <person name="Grigoriev I.V."/>
        </authorList>
    </citation>
    <scope>NUCLEOTIDE SEQUENCE [LARGE SCALE GENOMIC DNA]</scope>
    <source>
        <strain evidence="2">J235TASD1</strain>
    </source>
</reference>
<name>A0A136JG97_9PEZI</name>
<protein>
    <submittedName>
        <fullName evidence="1">Uncharacterized protein</fullName>
    </submittedName>
</protein>
<proteinExistence type="predicted"/>
<keyword evidence="2" id="KW-1185">Reference proteome</keyword>